<dbReference type="Proteomes" id="UP000243904">
    <property type="component" value="Chromosome I"/>
</dbReference>
<evidence type="ECO:0000256" key="1">
    <source>
        <dbReference type="SAM" id="MobiDB-lite"/>
    </source>
</evidence>
<dbReference type="EMBL" id="LT629750">
    <property type="protein sequence ID" value="SDS18041.1"/>
    <property type="molecule type" value="Genomic_DNA"/>
</dbReference>
<sequence length="92" mass="9682">MAQPSPPRIKRQPEGTGLSAELELSPEGEAIAAYGTATMAAFKILVACLQSNGALEHGQFAGALRLFTETARSEVDSMPLSILHNLQSAISD</sequence>
<accession>A0A1H1Q3E1</accession>
<keyword evidence="3" id="KW-1185">Reference proteome</keyword>
<name>A0A1H1Q3E1_9BRAD</name>
<evidence type="ECO:0000313" key="3">
    <source>
        <dbReference type="Proteomes" id="UP000243904"/>
    </source>
</evidence>
<reference evidence="3" key="1">
    <citation type="submission" date="2016-10" db="EMBL/GenBank/DDBJ databases">
        <authorList>
            <person name="Varghese N."/>
            <person name="Submissions S."/>
        </authorList>
    </citation>
    <scope>NUCLEOTIDE SEQUENCE [LARGE SCALE GENOMIC DNA]</scope>
    <source>
        <strain evidence="3">GAS369</strain>
    </source>
</reference>
<gene>
    <name evidence="2" type="ORF">SAMN05444158_1257</name>
</gene>
<organism evidence="2 3">
    <name type="scientific">Bradyrhizobium canariense</name>
    <dbReference type="NCBI Taxonomy" id="255045"/>
    <lineage>
        <taxon>Bacteria</taxon>
        <taxon>Pseudomonadati</taxon>
        <taxon>Pseudomonadota</taxon>
        <taxon>Alphaproteobacteria</taxon>
        <taxon>Hyphomicrobiales</taxon>
        <taxon>Nitrobacteraceae</taxon>
        <taxon>Bradyrhizobium</taxon>
    </lineage>
</organism>
<dbReference type="AlphaFoldDB" id="A0A1H1Q3E1"/>
<evidence type="ECO:0000313" key="2">
    <source>
        <dbReference type="EMBL" id="SDS18041.1"/>
    </source>
</evidence>
<feature type="region of interest" description="Disordered" evidence="1">
    <location>
        <begin position="1"/>
        <end position="22"/>
    </location>
</feature>
<proteinExistence type="predicted"/>
<protein>
    <submittedName>
        <fullName evidence="2">Uncharacterized protein</fullName>
    </submittedName>
</protein>